<organism evidence="2 3">
    <name type="scientific">Serendipita indica (strain DSM 11827)</name>
    <name type="common">Root endophyte fungus</name>
    <name type="synonym">Piriformospora indica</name>
    <dbReference type="NCBI Taxonomy" id="1109443"/>
    <lineage>
        <taxon>Eukaryota</taxon>
        <taxon>Fungi</taxon>
        <taxon>Dikarya</taxon>
        <taxon>Basidiomycota</taxon>
        <taxon>Agaricomycotina</taxon>
        <taxon>Agaricomycetes</taxon>
        <taxon>Sebacinales</taxon>
        <taxon>Serendipitaceae</taxon>
        <taxon>Serendipita</taxon>
    </lineage>
</organism>
<accession>G4TTN6</accession>
<evidence type="ECO:0000256" key="1">
    <source>
        <dbReference type="SAM" id="MobiDB-lite"/>
    </source>
</evidence>
<sequence>MVTLPTTTTRVDTTTAERINTDPVLDVITTAPASTETSETPAPATTTDANENANALGNTYAYLTRIMDSTPVNVTTENTVATAEPRIVVETPGVVTPEVAVRTLTLTDLPAEVLRLVLWEAAVDSPVERRCLLGVCFLWRDILVNMFHLWTSLRIISSYENDAGFERFLWRLDLQLQRCGPLMLDVHWRTTMSYEQTTQLFALLSKRAPFSRWKSLVLEYCDNGAFNDDMLTGMSDFRNLTSLKITYCAPERLLRRVNDSVTSKLTDFGFNYTGMTISQFNSEMNSILKHVSVIQLPNFDVDSTVFLPDNVKEITSYYVPNCAFPHVTSVTTTGWNPVRRFKNRHFPNLEYLSTMFTRPDASMDVPVVLASLTTLIVSGCEYEPLALMTLPNLNVLRIRTSSSEQGSYKHEINTLRTAVTRRELNLSPTGVLEIDVPVPADVLIMAVKRMGVRAKEVVLRVREAYEGWGMLRKLFILPPLSTSTVNAPKETMVMPRLQKLELLTKVYDNEANQKVWRAFMTRILEERRGSSLESVKTVFSGDSRAIVTRTDLLI</sequence>
<evidence type="ECO:0000313" key="2">
    <source>
        <dbReference type="EMBL" id="CCA74679.1"/>
    </source>
</evidence>
<proteinExistence type="predicted"/>
<dbReference type="Gene3D" id="3.80.10.10">
    <property type="entry name" value="Ribonuclease Inhibitor"/>
    <property type="match status" value="1"/>
</dbReference>
<dbReference type="HOGENOM" id="CLU_576344_0_0_1"/>
<dbReference type="Proteomes" id="UP000007148">
    <property type="component" value="Unassembled WGS sequence"/>
</dbReference>
<dbReference type="EMBL" id="CAFZ01000342">
    <property type="protein sequence ID" value="CCA74679.1"/>
    <property type="molecule type" value="Genomic_DNA"/>
</dbReference>
<evidence type="ECO:0008006" key="4">
    <source>
        <dbReference type="Google" id="ProtNLM"/>
    </source>
</evidence>
<evidence type="ECO:0000313" key="3">
    <source>
        <dbReference type="Proteomes" id="UP000007148"/>
    </source>
</evidence>
<dbReference type="AlphaFoldDB" id="G4TTN6"/>
<dbReference type="InParanoid" id="G4TTN6"/>
<reference evidence="2 3" key="1">
    <citation type="journal article" date="2011" name="PLoS Pathog.">
        <title>Endophytic Life Strategies Decoded by Genome and Transcriptome Analyses of the Mutualistic Root Symbiont Piriformospora indica.</title>
        <authorList>
            <person name="Zuccaro A."/>
            <person name="Lahrmann U."/>
            <person name="Guldener U."/>
            <person name="Langen G."/>
            <person name="Pfiffi S."/>
            <person name="Biedenkopf D."/>
            <person name="Wong P."/>
            <person name="Samans B."/>
            <person name="Grimm C."/>
            <person name="Basiewicz M."/>
            <person name="Murat C."/>
            <person name="Martin F."/>
            <person name="Kogel K.H."/>
        </authorList>
    </citation>
    <scope>NUCLEOTIDE SEQUENCE [LARGE SCALE GENOMIC DNA]</scope>
    <source>
        <strain evidence="2 3">DSM 11827</strain>
    </source>
</reference>
<feature type="region of interest" description="Disordered" evidence="1">
    <location>
        <begin position="31"/>
        <end position="51"/>
    </location>
</feature>
<name>G4TTN6_SERID</name>
<keyword evidence="3" id="KW-1185">Reference proteome</keyword>
<dbReference type="OrthoDB" id="2269034at2759"/>
<dbReference type="SUPFAM" id="SSF52047">
    <property type="entry name" value="RNI-like"/>
    <property type="match status" value="1"/>
</dbReference>
<gene>
    <name evidence="2" type="ORF">PIIN_08630</name>
</gene>
<protein>
    <recommendedName>
        <fullName evidence="4">F-box domain-containing protein</fullName>
    </recommendedName>
</protein>
<dbReference type="InterPro" id="IPR032675">
    <property type="entry name" value="LRR_dom_sf"/>
</dbReference>
<comment type="caution">
    <text evidence="2">The sequence shown here is derived from an EMBL/GenBank/DDBJ whole genome shotgun (WGS) entry which is preliminary data.</text>
</comment>